<dbReference type="Proteomes" id="UP001497623">
    <property type="component" value="Unassembled WGS sequence"/>
</dbReference>
<proteinExistence type="predicted"/>
<keyword evidence="2" id="KW-1185">Reference proteome</keyword>
<dbReference type="AlphaFoldDB" id="A0AAV2R6X4"/>
<name>A0AAV2R6X4_MEGNR</name>
<dbReference type="EMBL" id="CAXKWB010016341">
    <property type="protein sequence ID" value="CAL4115985.1"/>
    <property type="molecule type" value="Genomic_DNA"/>
</dbReference>
<organism evidence="1 2">
    <name type="scientific">Meganyctiphanes norvegica</name>
    <name type="common">Northern krill</name>
    <name type="synonym">Thysanopoda norvegica</name>
    <dbReference type="NCBI Taxonomy" id="48144"/>
    <lineage>
        <taxon>Eukaryota</taxon>
        <taxon>Metazoa</taxon>
        <taxon>Ecdysozoa</taxon>
        <taxon>Arthropoda</taxon>
        <taxon>Crustacea</taxon>
        <taxon>Multicrustacea</taxon>
        <taxon>Malacostraca</taxon>
        <taxon>Eumalacostraca</taxon>
        <taxon>Eucarida</taxon>
        <taxon>Euphausiacea</taxon>
        <taxon>Euphausiidae</taxon>
        <taxon>Meganyctiphanes</taxon>
    </lineage>
</organism>
<accession>A0AAV2R6X4</accession>
<reference evidence="1 2" key="1">
    <citation type="submission" date="2024-05" db="EMBL/GenBank/DDBJ databases">
        <authorList>
            <person name="Wallberg A."/>
        </authorList>
    </citation>
    <scope>NUCLEOTIDE SEQUENCE [LARGE SCALE GENOMIC DNA]</scope>
</reference>
<comment type="caution">
    <text evidence="1">The sequence shown here is derived from an EMBL/GenBank/DDBJ whole genome shotgun (WGS) entry which is preliminary data.</text>
</comment>
<evidence type="ECO:0000313" key="2">
    <source>
        <dbReference type="Proteomes" id="UP001497623"/>
    </source>
</evidence>
<evidence type="ECO:0000313" key="1">
    <source>
        <dbReference type="EMBL" id="CAL4115985.1"/>
    </source>
</evidence>
<gene>
    <name evidence="1" type="ORF">MNOR_LOCUS20843</name>
</gene>
<protein>
    <submittedName>
        <fullName evidence="1">Uncharacterized protein</fullName>
    </submittedName>
</protein>
<feature type="non-terminal residue" evidence="1">
    <location>
        <position position="1"/>
    </location>
</feature>
<sequence length="103" mass="11719">GVQQWLSHPKLSMVLRGVHSVLVEEYGLPTWGSYLVCSCYHFSRGTPWFGKESQRIMKCVSRCPPSHLVQVNKANGGEKILFQEQTRQSGCAGWANQVHIFWI</sequence>